<name>A0ABW6PT04_9NOCA</name>
<dbReference type="PANTHER" id="PTHR34580">
    <property type="match status" value="1"/>
</dbReference>
<dbReference type="InterPro" id="IPR013196">
    <property type="entry name" value="HTH_11"/>
</dbReference>
<dbReference type="Pfam" id="PF13280">
    <property type="entry name" value="WYL"/>
    <property type="match status" value="1"/>
</dbReference>
<sequence length="253" mass="27408">MDQDPTARTLTLLGLLQTGGAWPAATLAARLGVGVRTVRRDVDRLRRLGYPIRVRPGPGSGYRLGPGTSIPPLRFTADEVVALIAGLRMAAPRLRGDDSAATALAKLEQILPGSLRRRAAAVDLAVAVLDEDHAVPAATVGLVADAVAESGRLRFDYRDRHGQATTRTVDPYRHVLGDGRWYLVGFDVDRDDWRTFRFDRITAVRRVPGTYHPRPFPADSLGRWFATDFGRADVPAGSPPAPAEHRAPSPPSA</sequence>
<evidence type="ECO:0000313" key="5">
    <source>
        <dbReference type="EMBL" id="MFF0545340.1"/>
    </source>
</evidence>
<protein>
    <submittedName>
        <fullName evidence="5">Helix-turn-helix transcriptional regulator</fullName>
    </submittedName>
</protein>
<dbReference type="PROSITE" id="PS52050">
    <property type="entry name" value="WYL"/>
    <property type="match status" value="1"/>
</dbReference>
<dbReference type="Pfam" id="PF08279">
    <property type="entry name" value="HTH_11"/>
    <property type="match status" value="1"/>
</dbReference>
<organism evidence="5 6">
    <name type="scientific">Nocardia thailandica</name>
    <dbReference type="NCBI Taxonomy" id="257275"/>
    <lineage>
        <taxon>Bacteria</taxon>
        <taxon>Bacillati</taxon>
        <taxon>Actinomycetota</taxon>
        <taxon>Actinomycetes</taxon>
        <taxon>Mycobacteriales</taxon>
        <taxon>Nocardiaceae</taxon>
        <taxon>Nocardia</taxon>
    </lineage>
</organism>
<dbReference type="Proteomes" id="UP001601444">
    <property type="component" value="Unassembled WGS sequence"/>
</dbReference>
<keyword evidence="1" id="KW-0805">Transcription regulation</keyword>
<keyword evidence="2" id="KW-0804">Transcription</keyword>
<dbReference type="Gene3D" id="1.10.10.10">
    <property type="entry name" value="Winged helix-like DNA-binding domain superfamily/Winged helix DNA-binding domain"/>
    <property type="match status" value="1"/>
</dbReference>
<dbReference type="InterPro" id="IPR001034">
    <property type="entry name" value="DeoR_HTH"/>
</dbReference>
<feature type="compositionally biased region" description="Pro residues" evidence="3">
    <location>
        <begin position="237"/>
        <end position="253"/>
    </location>
</feature>
<dbReference type="RefSeq" id="WP_387701787.1">
    <property type="nucleotide sequence ID" value="NZ_JBIAMX010000013.1"/>
</dbReference>
<dbReference type="PROSITE" id="PS51000">
    <property type="entry name" value="HTH_DEOR_2"/>
    <property type="match status" value="1"/>
</dbReference>
<dbReference type="EMBL" id="JBIAMX010000013">
    <property type="protein sequence ID" value="MFF0545340.1"/>
    <property type="molecule type" value="Genomic_DNA"/>
</dbReference>
<dbReference type="PANTHER" id="PTHR34580:SF3">
    <property type="entry name" value="PROTEIN PAFB"/>
    <property type="match status" value="1"/>
</dbReference>
<feature type="region of interest" description="Disordered" evidence="3">
    <location>
        <begin position="232"/>
        <end position="253"/>
    </location>
</feature>
<reference evidence="5 6" key="1">
    <citation type="submission" date="2024-10" db="EMBL/GenBank/DDBJ databases">
        <title>The Natural Products Discovery Center: Release of the First 8490 Sequenced Strains for Exploring Actinobacteria Biosynthetic Diversity.</title>
        <authorList>
            <person name="Kalkreuter E."/>
            <person name="Kautsar S.A."/>
            <person name="Yang D."/>
            <person name="Bader C.D."/>
            <person name="Teijaro C.N."/>
            <person name="Fluegel L."/>
            <person name="Davis C.M."/>
            <person name="Simpson J.R."/>
            <person name="Lauterbach L."/>
            <person name="Steele A.D."/>
            <person name="Gui C."/>
            <person name="Meng S."/>
            <person name="Li G."/>
            <person name="Viehrig K."/>
            <person name="Ye F."/>
            <person name="Su P."/>
            <person name="Kiefer A.F."/>
            <person name="Nichols A."/>
            <person name="Cepeda A.J."/>
            <person name="Yan W."/>
            <person name="Fan B."/>
            <person name="Jiang Y."/>
            <person name="Adhikari A."/>
            <person name="Zheng C.-J."/>
            <person name="Schuster L."/>
            <person name="Cowan T.M."/>
            <person name="Smanski M.J."/>
            <person name="Chevrette M.G."/>
            <person name="De Carvalho L.P.S."/>
            <person name="Shen B."/>
        </authorList>
    </citation>
    <scope>NUCLEOTIDE SEQUENCE [LARGE SCALE GENOMIC DNA]</scope>
    <source>
        <strain evidence="5 6">NPDC004045</strain>
    </source>
</reference>
<accession>A0ABW6PT04</accession>
<proteinExistence type="predicted"/>
<keyword evidence="6" id="KW-1185">Reference proteome</keyword>
<dbReference type="InterPro" id="IPR026881">
    <property type="entry name" value="WYL_dom"/>
</dbReference>
<evidence type="ECO:0000256" key="3">
    <source>
        <dbReference type="SAM" id="MobiDB-lite"/>
    </source>
</evidence>
<dbReference type="InterPro" id="IPR036390">
    <property type="entry name" value="WH_DNA-bd_sf"/>
</dbReference>
<evidence type="ECO:0000256" key="2">
    <source>
        <dbReference type="ARBA" id="ARBA00023163"/>
    </source>
</evidence>
<evidence type="ECO:0000259" key="4">
    <source>
        <dbReference type="PROSITE" id="PS51000"/>
    </source>
</evidence>
<comment type="caution">
    <text evidence="5">The sequence shown here is derived from an EMBL/GenBank/DDBJ whole genome shotgun (WGS) entry which is preliminary data.</text>
</comment>
<evidence type="ECO:0000256" key="1">
    <source>
        <dbReference type="ARBA" id="ARBA00023015"/>
    </source>
</evidence>
<dbReference type="InterPro" id="IPR051534">
    <property type="entry name" value="CBASS_pafABC_assoc_protein"/>
</dbReference>
<evidence type="ECO:0000313" key="6">
    <source>
        <dbReference type="Proteomes" id="UP001601444"/>
    </source>
</evidence>
<dbReference type="InterPro" id="IPR036388">
    <property type="entry name" value="WH-like_DNA-bd_sf"/>
</dbReference>
<feature type="domain" description="HTH deoR-type" evidence="4">
    <location>
        <begin position="5"/>
        <end position="60"/>
    </location>
</feature>
<dbReference type="SUPFAM" id="SSF46785">
    <property type="entry name" value="Winged helix' DNA-binding domain"/>
    <property type="match status" value="1"/>
</dbReference>
<gene>
    <name evidence="5" type="ORF">ACFYTF_21135</name>
</gene>